<dbReference type="OrthoDB" id="7444491at2"/>
<keyword evidence="2" id="KW-0732">Signal</keyword>
<feature type="domain" description="Peptidoglycan binding-like" evidence="3">
    <location>
        <begin position="77"/>
        <end position="121"/>
    </location>
</feature>
<gene>
    <name evidence="4" type="ORF">ASD8599_00647</name>
</gene>
<dbReference type="EMBL" id="OMOR01000001">
    <property type="protein sequence ID" value="SPH19907.1"/>
    <property type="molecule type" value="Genomic_DNA"/>
</dbReference>
<feature type="signal peptide" evidence="2">
    <location>
        <begin position="1"/>
        <end position="24"/>
    </location>
</feature>
<feature type="chain" id="PRO_5015320975" description="Peptidoglycan binding-like domain-containing protein" evidence="2">
    <location>
        <begin position="25"/>
        <end position="478"/>
    </location>
</feature>
<sequence>MTRQFMAKTVGGAMIAAFAFTSTAEQASADLKDAIIGGIVVCGLTKCGQKKRSSGSRKTYKAPRKSGISSAQRQQNRDVQSSLNAFGFPVGTVDGSLGKRSRAAIRDYQGYMGYPSTGQLTDFERQTLVNGWQKFNAGAGNAYPRTMAALGPRGLLKIERDPNFAAQYGDNTGQAYAGNNTGQNGFNNNTGQNGYNANTGQAGFSNTAQTQNGAVQQPIQPLPKANQAGQVVGGAIPKLKPLQPIGKVAVSAASRCELVDQTTRIQGFIQASNMTDSNQALSEKFCEARGYAITQGGSVASQFQVSETELTSLCEQIQGGYAGVLATLPTAQEAQVVASSRSTAAQLGLTDPATTAAYGQICIGIGYRLDNEEMALSGALAMLAAGQAPYGEIVGHHLREGFGVAATPAAAAPWYRSAMGALEQGATPAFVPSTTAERVQVIRAALQLDQQRASGAGNGLPKLIPTAARLPALTVTKP</sequence>
<dbReference type="Pfam" id="PF01471">
    <property type="entry name" value="PG_binding_1"/>
    <property type="match status" value="1"/>
</dbReference>
<reference evidence="4 5" key="1">
    <citation type="submission" date="2018-03" db="EMBL/GenBank/DDBJ databases">
        <authorList>
            <person name="Keele B.F."/>
        </authorList>
    </citation>
    <scope>NUCLEOTIDE SEQUENCE [LARGE SCALE GENOMIC DNA]</scope>
    <source>
        <strain evidence="4 5">CECT 8599</strain>
    </source>
</reference>
<dbReference type="InterPro" id="IPR036365">
    <property type="entry name" value="PGBD-like_sf"/>
</dbReference>
<feature type="compositionally biased region" description="Polar residues" evidence="1">
    <location>
        <begin position="67"/>
        <end position="76"/>
    </location>
</feature>
<dbReference type="AlphaFoldDB" id="A0A2R8BA43"/>
<name>A0A2R8BA43_9RHOB</name>
<dbReference type="RefSeq" id="WP_108827193.1">
    <property type="nucleotide sequence ID" value="NZ_OMOR01000001.1"/>
</dbReference>
<dbReference type="InterPro" id="IPR036366">
    <property type="entry name" value="PGBDSf"/>
</dbReference>
<dbReference type="InterPro" id="IPR002477">
    <property type="entry name" value="Peptidoglycan-bd-like"/>
</dbReference>
<evidence type="ECO:0000259" key="3">
    <source>
        <dbReference type="Pfam" id="PF01471"/>
    </source>
</evidence>
<evidence type="ECO:0000256" key="2">
    <source>
        <dbReference type="SAM" id="SignalP"/>
    </source>
</evidence>
<feature type="region of interest" description="Disordered" evidence="1">
    <location>
        <begin position="49"/>
        <end position="76"/>
    </location>
</feature>
<keyword evidence="5" id="KW-1185">Reference proteome</keyword>
<evidence type="ECO:0000313" key="4">
    <source>
        <dbReference type="EMBL" id="SPH19907.1"/>
    </source>
</evidence>
<evidence type="ECO:0000256" key="1">
    <source>
        <dbReference type="SAM" id="MobiDB-lite"/>
    </source>
</evidence>
<protein>
    <recommendedName>
        <fullName evidence="3">Peptidoglycan binding-like domain-containing protein</fullName>
    </recommendedName>
</protein>
<evidence type="ECO:0000313" key="5">
    <source>
        <dbReference type="Proteomes" id="UP000244880"/>
    </source>
</evidence>
<accession>A0A2R8BA43</accession>
<organism evidence="4 5">
    <name type="scientific">Ascidiaceihabitans donghaensis</name>
    <dbReference type="NCBI Taxonomy" id="1510460"/>
    <lineage>
        <taxon>Bacteria</taxon>
        <taxon>Pseudomonadati</taxon>
        <taxon>Pseudomonadota</taxon>
        <taxon>Alphaproteobacteria</taxon>
        <taxon>Rhodobacterales</taxon>
        <taxon>Paracoccaceae</taxon>
        <taxon>Ascidiaceihabitans</taxon>
    </lineage>
</organism>
<feature type="compositionally biased region" description="Basic residues" evidence="1">
    <location>
        <begin position="49"/>
        <end position="64"/>
    </location>
</feature>
<dbReference type="Proteomes" id="UP000244880">
    <property type="component" value="Unassembled WGS sequence"/>
</dbReference>
<dbReference type="SUPFAM" id="SSF47090">
    <property type="entry name" value="PGBD-like"/>
    <property type="match status" value="1"/>
</dbReference>
<feature type="compositionally biased region" description="Low complexity" evidence="1">
    <location>
        <begin position="177"/>
        <end position="203"/>
    </location>
</feature>
<proteinExistence type="predicted"/>
<dbReference type="Gene3D" id="1.10.101.10">
    <property type="entry name" value="PGBD-like superfamily/PGBD"/>
    <property type="match status" value="1"/>
</dbReference>
<feature type="region of interest" description="Disordered" evidence="1">
    <location>
        <begin position="175"/>
        <end position="206"/>
    </location>
</feature>